<gene>
    <name evidence="4" type="ORF">C1SCF055_LOCUS14222</name>
</gene>
<comment type="caution">
    <text evidence="4">The sequence shown here is derived from an EMBL/GenBank/DDBJ whole genome shotgun (WGS) entry which is preliminary data.</text>
</comment>
<name>A0A9P1C8D2_9DINO</name>
<reference evidence="5 6" key="2">
    <citation type="submission" date="2024-05" db="EMBL/GenBank/DDBJ databases">
        <authorList>
            <person name="Chen Y."/>
            <person name="Shah S."/>
            <person name="Dougan E. K."/>
            <person name="Thang M."/>
            <person name="Chan C."/>
        </authorList>
    </citation>
    <scope>NUCLEOTIDE SEQUENCE [LARGE SCALE GENOMIC DNA]</scope>
</reference>
<evidence type="ECO:0000313" key="5">
    <source>
        <dbReference type="EMBL" id="CAL4774221.1"/>
    </source>
</evidence>
<evidence type="ECO:0000313" key="6">
    <source>
        <dbReference type="Proteomes" id="UP001152797"/>
    </source>
</evidence>
<keyword evidence="2" id="KW-0812">Transmembrane</keyword>
<dbReference type="OrthoDB" id="444189at2759"/>
<evidence type="ECO:0000256" key="1">
    <source>
        <dbReference type="SAM" id="MobiDB-lite"/>
    </source>
</evidence>
<feature type="transmembrane region" description="Helical" evidence="2">
    <location>
        <begin position="311"/>
        <end position="332"/>
    </location>
</feature>
<reference evidence="4" key="1">
    <citation type="submission" date="2022-10" db="EMBL/GenBank/DDBJ databases">
        <authorList>
            <person name="Chen Y."/>
            <person name="Dougan E. K."/>
            <person name="Chan C."/>
            <person name="Rhodes N."/>
            <person name="Thang M."/>
        </authorList>
    </citation>
    <scope>NUCLEOTIDE SEQUENCE</scope>
</reference>
<protein>
    <submittedName>
        <fullName evidence="5">TBC1 domain family member 13</fullName>
    </submittedName>
</protein>
<feature type="transmembrane region" description="Helical" evidence="2">
    <location>
        <begin position="214"/>
        <end position="235"/>
    </location>
</feature>
<feature type="transmembrane region" description="Helical" evidence="2">
    <location>
        <begin position="363"/>
        <end position="384"/>
    </location>
</feature>
<dbReference type="EMBL" id="CAMXCT010001114">
    <property type="protein sequence ID" value="CAI3986909.1"/>
    <property type="molecule type" value="Genomic_DNA"/>
</dbReference>
<keyword evidence="2" id="KW-0472">Membrane</keyword>
<evidence type="ECO:0000313" key="4">
    <source>
        <dbReference type="EMBL" id="CAI3986909.1"/>
    </source>
</evidence>
<organism evidence="4">
    <name type="scientific">Cladocopium goreaui</name>
    <dbReference type="NCBI Taxonomy" id="2562237"/>
    <lineage>
        <taxon>Eukaryota</taxon>
        <taxon>Sar</taxon>
        <taxon>Alveolata</taxon>
        <taxon>Dinophyceae</taxon>
        <taxon>Suessiales</taxon>
        <taxon>Symbiodiniaceae</taxon>
        <taxon>Cladocopium</taxon>
    </lineage>
</organism>
<dbReference type="AlphaFoldDB" id="A0A9P1C8D2"/>
<feature type="region of interest" description="Disordered" evidence="1">
    <location>
        <begin position="137"/>
        <end position="158"/>
    </location>
</feature>
<feature type="chain" id="PRO_5043270187" evidence="3">
    <location>
        <begin position="31"/>
        <end position="401"/>
    </location>
</feature>
<dbReference type="Proteomes" id="UP001152797">
    <property type="component" value="Unassembled WGS sequence"/>
</dbReference>
<feature type="transmembrane region" description="Helical" evidence="2">
    <location>
        <begin position="172"/>
        <end position="194"/>
    </location>
</feature>
<accession>A0A9P1C8D2</accession>
<evidence type="ECO:0000256" key="3">
    <source>
        <dbReference type="SAM" id="SignalP"/>
    </source>
</evidence>
<feature type="signal peptide" evidence="3">
    <location>
        <begin position="1"/>
        <end position="30"/>
    </location>
</feature>
<evidence type="ECO:0000256" key="2">
    <source>
        <dbReference type="SAM" id="Phobius"/>
    </source>
</evidence>
<dbReference type="EMBL" id="CAMXCT030001114">
    <property type="protein sequence ID" value="CAL4774221.1"/>
    <property type="molecule type" value="Genomic_DNA"/>
</dbReference>
<sequence length="401" mass="45145">MPLGSCASQTRGPLRACALLVTVLVSNCLSRPVFHRVEVRKVDPLRCFFSGEEKRRAKEAEIEAKKAAAEEKEKEKQRQKRQKEQEEARRQKQKHEEEEEKRKLKELASIEAEAVKRAAQAARRPLNSFEERRVRRQARSEYSGGVHLGQQDDWSKPLKPEVKDQLDDAVRFFSQTMFTPAALIGSAALGLLFLQPAKFAFCNPRDQPYSIFQFLYRVYVILAASTICLELTTVLETSNAHVQLLELGRHGRLALEPTAMDLIMANMEFEYLVCSLSFFGGLVCFISATLCRVIVAFGYDHSGRFFPQEPELCLAVSGMMLSSLLSWLHLVNVRVTEFRNFGSMICRFFILLLARFRNGEVGIIGYAAVISSLASVAGVGKILLNEYLQIREGSKAGEDGP</sequence>
<proteinExistence type="predicted"/>
<keyword evidence="6" id="KW-1185">Reference proteome</keyword>
<keyword evidence="2" id="KW-1133">Transmembrane helix</keyword>
<keyword evidence="3" id="KW-0732">Signal</keyword>
<feature type="transmembrane region" description="Helical" evidence="2">
    <location>
        <begin position="276"/>
        <end position="299"/>
    </location>
</feature>
<feature type="region of interest" description="Disordered" evidence="1">
    <location>
        <begin position="63"/>
        <end position="103"/>
    </location>
</feature>
<dbReference type="EMBL" id="CAMXCT020001114">
    <property type="protein sequence ID" value="CAL1140284.1"/>
    <property type="molecule type" value="Genomic_DNA"/>
</dbReference>